<dbReference type="Proteomes" id="UP000473278">
    <property type="component" value="Unassembled WGS sequence"/>
</dbReference>
<evidence type="ECO:0000256" key="1">
    <source>
        <dbReference type="ARBA" id="ARBA00011046"/>
    </source>
</evidence>
<reference evidence="5 6" key="1">
    <citation type="submission" date="2020-02" db="EMBL/GenBank/DDBJ databases">
        <title>Balneolaceae bacterium YR4-1, complete genome.</title>
        <authorList>
            <person name="Li Y."/>
            <person name="Wu S."/>
        </authorList>
    </citation>
    <scope>NUCLEOTIDE SEQUENCE [LARGE SCALE GENOMIC DNA]</scope>
    <source>
        <strain evidence="5 6">YR4-1</strain>
    </source>
</reference>
<evidence type="ECO:0000256" key="4">
    <source>
        <dbReference type="ARBA" id="ARBA00023163"/>
    </source>
</evidence>
<evidence type="ECO:0000256" key="2">
    <source>
        <dbReference type="ARBA" id="ARBA00023015"/>
    </source>
</evidence>
<comment type="similarity">
    <text evidence="1">Belongs to the BlaI transcriptional regulatory family.</text>
</comment>
<dbReference type="Gene3D" id="1.10.4040.10">
    <property type="entry name" value="Penicillinase repressor domain"/>
    <property type="match status" value="1"/>
</dbReference>
<dbReference type="RefSeq" id="WP_165139710.1">
    <property type="nucleotide sequence ID" value="NZ_JAALLT010000002.1"/>
</dbReference>
<dbReference type="InterPro" id="IPR005650">
    <property type="entry name" value="BlaI_family"/>
</dbReference>
<comment type="caution">
    <text evidence="5">The sequence shown here is derived from an EMBL/GenBank/DDBJ whole genome shotgun (WGS) entry which is preliminary data.</text>
</comment>
<sequence length="126" mass="14526">MKKSLTPLGETEMEVLHHVWEMGEATVKDVKKRIMNDRQVAYTTVMTVMKNLADKGYLKYRKDGVTYVYSPAQEPESVRFNLVKELVKKVFKGSPTELVQTLVEGEELSDTDRSEILKLINNMKEE</sequence>
<keyword evidence="6" id="KW-1185">Reference proteome</keyword>
<dbReference type="Gene3D" id="1.10.10.10">
    <property type="entry name" value="Winged helix-like DNA-binding domain superfamily/Winged helix DNA-binding domain"/>
    <property type="match status" value="1"/>
</dbReference>
<dbReference type="SUPFAM" id="SSF46785">
    <property type="entry name" value="Winged helix' DNA-binding domain"/>
    <property type="match status" value="1"/>
</dbReference>
<dbReference type="AlphaFoldDB" id="A0A6M1SXL5"/>
<evidence type="ECO:0000313" key="6">
    <source>
        <dbReference type="Proteomes" id="UP000473278"/>
    </source>
</evidence>
<gene>
    <name evidence="5" type="ORF">G3570_04465</name>
</gene>
<dbReference type="InterPro" id="IPR036388">
    <property type="entry name" value="WH-like_DNA-bd_sf"/>
</dbReference>
<dbReference type="Pfam" id="PF03965">
    <property type="entry name" value="Penicillinase_R"/>
    <property type="match status" value="1"/>
</dbReference>
<dbReference type="GO" id="GO:0003677">
    <property type="term" value="F:DNA binding"/>
    <property type="evidence" value="ECO:0007669"/>
    <property type="project" value="UniProtKB-KW"/>
</dbReference>
<evidence type="ECO:0000313" key="5">
    <source>
        <dbReference type="EMBL" id="NGP75874.1"/>
    </source>
</evidence>
<organism evidence="5 6">
    <name type="scientific">Halalkalibaculum roseum</name>
    <dbReference type="NCBI Taxonomy" id="2709311"/>
    <lineage>
        <taxon>Bacteria</taxon>
        <taxon>Pseudomonadati</taxon>
        <taxon>Balneolota</taxon>
        <taxon>Balneolia</taxon>
        <taxon>Balneolales</taxon>
        <taxon>Balneolaceae</taxon>
        <taxon>Halalkalibaculum</taxon>
    </lineage>
</organism>
<evidence type="ECO:0000256" key="3">
    <source>
        <dbReference type="ARBA" id="ARBA00023125"/>
    </source>
</evidence>
<keyword evidence="2" id="KW-0805">Transcription regulation</keyword>
<protein>
    <submittedName>
        <fullName evidence="5">BlaI/MecI/CopY family transcriptional regulator</fullName>
    </submittedName>
</protein>
<accession>A0A6M1SXL5</accession>
<dbReference type="EMBL" id="JAALLT010000002">
    <property type="protein sequence ID" value="NGP75874.1"/>
    <property type="molecule type" value="Genomic_DNA"/>
</dbReference>
<keyword evidence="3" id="KW-0238">DNA-binding</keyword>
<proteinExistence type="inferred from homology"/>
<name>A0A6M1SXL5_9BACT</name>
<dbReference type="GO" id="GO:0045892">
    <property type="term" value="P:negative regulation of DNA-templated transcription"/>
    <property type="evidence" value="ECO:0007669"/>
    <property type="project" value="InterPro"/>
</dbReference>
<dbReference type="InterPro" id="IPR036390">
    <property type="entry name" value="WH_DNA-bd_sf"/>
</dbReference>
<keyword evidence="4" id="KW-0804">Transcription</keyword>
<dbReference type="PIRSF" id="PIRSF019455">
    <property type="entry name" value="CopR_AtkY"/>
    <property type="match status" value="1"/>
</dbReference>